<dbReference type="InterPro" id="IPR005684">
    <property type="entry name" value="IHF_alpha"/>
</dbReference>
<dbReference type="EMBL" id="DVNC01000035">
    <property type="protein sequence ID" value="HIU53495.1"/>
    <property type="molecule type" value="Genomic_DNA"/>
</dbReference>
<reference evidence="9" key="2">
    <citation type="journal article" date="2021" name="PeerJ">
        <title>Extensive microbial diversity within the chicken gut microbiome revealed by metagenomics and culture.</title>
        <authorList>
            <person name="Gilroy R."/>
            <person name="Ravi A."/>
            <person name="Getino M."/>
            <person name="Pursley I."/>
            <person name="Horton D.L."/>
            <person name="Alikhan N.F."/>
            <person name="Baker D."/>
            <person name="Gharbi K."/>
            <person name="Hall N."/>
            <person name="Watson M."/>
            <person name="Adriaenssens E.M."/>
            <person name="Foster-Nyarko E."/>
            <person name="Jarju S."/>
            <person name="Secka A."/>
            <person name="Antonio M."/>
            <person name="Oren A."/>
            <person name="Chaudhuri R.R."/>
            <person name="La Ragione R."/>
            <person name="Hildebrand F."/>
            <person name="Pallen M.J."/>
        </authorList>
    </citation>
    <scope>NUCLEOTIDE SEQUENCE</scope>
    <source>
        <strain evidence="9">ChiW3-316</strain>
    </source>
</reference>
<dbReference type="Proteomes" id="UP000824107">
    <property type="component" value="Unassembled WGS sequence"/>
</dbReference>
<dbReference type="GO" id="GO:0006310">
    <property type="term" value="P:DNA recombination"/>
    <property type="evidence" value="ECO:0007669"/>
    <property type="project" value="UniProtKB-KW"/>
</dbReference>
<evidence type="ECO:0000256" key="4">
    <source>
        <dbReference type="ARBA" id="ARBA00023015"/>
    </source>
</evidence>
<keyword evidence="6" id="KW-0804">Transcription</keyword>
<evidence type="ECO:0000256" key="7">
    <source>
        <dbReference type="ARBA" id="ARBA00023172"/>
    </source>
</evidence>
<dbReference type="Pfam" id="PF00216">
    <property type="entry name" value="Bac_DNA_binding"/>
    <property type="match status" value="1"/>
</dbReference>
<dbReference type="PROSITE" id="PS00045">
    <property type="entry name" value="HISTONE_LIKE"/>
    <property type="match status" value="1"/>
</dbReference>
<proteinExistence type="inferred from homology"/>
<keyword evidence="7" id="KW-0233">DNA recombination</keyword>
<dbReference type="Gene3D" id="4.10.520.10">
    <property type="entry name" value="IHF-like DNA-binding proteins"/>
    <property type="match status" value="1"/>
</dbReference>
<dbReference type="GO" id="GO:0003677">
    <property type="term" value="F:DNA binding"/>
    <property type="evidence" value="ECO:0007669"/>
    <property type="project" value="UniProtKB-KW"/>
</dbReference>
<reference evidence="9" key="1">
    <citation type="submission" date="2020-10" db="EMBL/GenBank/DDBJ databases">
        <authorList>
            <person name="Gilroy R."/>
        </authorList>
    </citation>
    <scope>NUCLEOTIDE SEQUENCE</scope>
    <source>
        <strain evidence="9">ChiW3-316</strain>
    </source>
</reference>
<name>A0A9D1SB17_9PROT</name>
<dbReference type="GO" id="GO:0009893">
    <property type="term" value="P:positive regulation of metabolic process"/>
    <property type="evidence" value="ECO:0007669"/>
    <property type="project" value="UniProtKB-ARBA"/>
</dbReference>
<keyword evidence="4" id="KW-0805">Transcription regulation</keyword>
<organism evidence="9 10">
    <name type="scientific">Candidatus Scatocola faecipullorum</name>
    <dbReference type="NCBI Taxonomy" id="2840917"/>
    <lineage>
        <taxon>Bacteria</taxon>
        <taxon>Pseudomonadati</taxon>
        <taxon>Pseudomonadota</taxon>
        <taxon>Alphaproteobacteria</taxon>
        <taxon>Rhodospirillales</taxon>
        <taxon>Rhodospirillaceae</taxon>
        <taxon>Rhodospirillaceae incertae sedis</taxon>
        <taxon>Candidatus Scatocola</taxon>
    </lineage>
</organism>
<evidence type="ECO:0000256" key="5">
    <source>
        <dbReference type="ARBA" id="ARBA00023125"/>
    </source>
</evidence>
<protein>
    <recommendedName>
        <fullName evidence="2">Integration host factor subunit alpha</fullName>
    </recommendedName>
</protein>
<dbReference type="InterPro" id="IPR020816">
    <property type="entry name" value="Histone-like_DNA-bd_CS"/>
</dbReference>
<dbReference type="SUPFAM" id="SSF47729">
    <property type="entry name" value="IHF-like DNA-binding proteins"/>
    <property type="match status" value="1"/>
</dbReference>
<dbReference type="GO" id="GO:0006355">
    <property type="term" value="P:regulation of DNA-templated transcription"/>
    <property type="evidence" value="ECO:0007669"/>
    <property type="project" value="InterPro"/>
</dbReference>
<dbReference type="NCBIfam" id="NF001401">
    <property type="entry name" value="PRK00285.1"/>
    <property type="match status" value="1"/>
</dbReference>
<accession>A0A9D1SB17</accession>
<dbReference type="CDD" id="cd13835">
    <property type="entry name" value="IHF_A"/>
    <property type="match status" value="1"/>
</dbReference>
<dbReference type="GO" id="GO:0030527">
    <property type="term" value="F:structural constituent of chromatin"/>
    <property type="evidence" value="ECO:0007669"/>
    <property type="project" value="InterPro"/>
</dbReference>
<dbReference type="PANTHER" id="PTHR33175">
    <property type="entry name" value="DNA-BINDING PROTEIN HU"/>
    <property type="match status" value="1"/>
</dbReference>
<evidence type="ECO:0000313" key="9">
    <source>
        <dbReference type="EMBL" id="HIU53495.1"/>
    </source>
</evidence>
<dbReference type="PANTHER" id="PTHR33175:SF2">
    <property type="entry name" value="INTEGRATION HOST FACTOR SUBUNIT ALPHA"/>
    <property type="match status" value="1"/>
</dbReference>
<evidence type="ECO:0000256" key="2">
    <source>
        <dbReference type="ARBA" id="ARBA00018329"/>
    </source>
</evidence>
<comment type="caution">
    <text evidence="9">The sequence shown here is derived from an EMBL/GenBank/DDBJ whole genome shotgun (WGS) entry which is preliminary data.</text>
</comment>
<keyword evidence="3" id="KW-0810">Translation regulation</keyword>
<keyword evidence="5" id="KW-0238">DNA-binding</keyword>
<dbReference type="PRINTS" id="PR01727">
    <property type="entry name" value="DNABINDINGHU"/>
</dbReference>
<evidence type="ECO:0000313" key="10">
    <source>
        <dbReference type="Proteomes" id="UP000824107"/>
    </source>
</evidence>
<dbReference type="GO" id="GO:0006417">
    <property type="term" value="P:regulation of translation"/>
    <property type="evidence" value="ECO:0007669"/>
    <property type="project" value="UniProtKB-KW"/>
</dbReference>
<evidence type="ECO:0000256" key="3">
    <source>
        <dbReference type="ARBA" id="ARBA00022845"/>
    </source>
</evidence>
<evidence type="ECO:0000256" key="6">
    <source>
        <dbReference type="ARBA" id="ARBA00023163"/>
    </source>
</evidence>
<evidence type="ECO:0000256" key="1">
    <source>
        <dbReference type="ARBA" id="ARBA00010529"/>
    </source>
</evidence>
<comment type="similarity">
    <text evidence="1 8">Belongs to the bacterial histone-like protein family.</text>
</comment>
<sequence length="96" mass="10742">MEMKTITRADVAEAIYEEIGLSRKDSNDILDMILDEMTNELVKGNDVKLSSFGTFALRNKKARAGRNPKTGVEAVISPRRVISFKPSQTMRKIINA</sequence>
<gene>
    <name evidence="9" type="ORF">IAD20_05385</name>
</gene>
<dbReference type="SMART" id="SM00411">
    <property type="entry name" value="BHL"/>
    <property type="match status" value="1"/>
</dbReference>
<dbReference type="AlphaFoldDB" id="A0A9D1SB17"/>
<dbReference type="GO" id="GO:0005829">
    <property type="term" value="C:cytosol"/>
    <property type="evidence" value="ECO:0007669"/>
    <property type="project" value="TreeGrafter"/>
</dbReference>
<evidence type="ECO:0000256" key="8">
    <source>
        <dbReference type="RuleBase" id="RU003939"/>
    </source>
</evidence>
<dbReference type="InterPro" id="IPR000119">
    <property type="entry name" value="Hist_DNA-bd"/>
</dbReference>
<dbReference type="InterPro" id="IPR010992">
    <property type="entry name" value="IHF-like_DNA-bd_dom_sf"/>
</dbReference>